<protein>
    <submittedName>
        <fullName evidence="2">Uncharacterized protein</fullName>
    </submittedName>
</protein>
<keyword evidence="1" id="KW-0812">Transmembrane</keyword>
<dbReference type="AlphaFoldDB" id="A0A917E668"/>
<comment type="caution">
    <text evidence="2">The sequence shown here is derived from an EMBL/GenBank/DDBJ whole genome shotgun (WGS) entry which is preliminary data.</text>
</comment>
<feature type="transmembrane region" description="Helical" evidence="1">
    <location>
        <begin position="107"/>
        <end position="128"/>
    </location>
</feature>
<keyword evidence="1" id="KW-0472">Membrane</keyword>
<evidence type="ECO:0000256" key="1">
    <source>
        <dbReference type="SAM" id="Phobius"/>
    </source>
</evidence>
<gene>
    <name evidence="2" type="ORF">GCM10011390_29710</name>
</gene>
<proteinExistence type="predicted"/>
<reference evidence="2" key="1">
    <citation type="journal article" date="2014" name="Int. J. Syst. Evol. Microbiol.">
        <title>Complete genome sequence of Corynebacterium casei LMG S-19264T (=DSM 44701T), isolated from a smear-ripened cheese.</title>
        <authorList>
            <consortium name="US DOE Joint Genome Institute (JGI-PGF)"/>
            <person name="Walter F."/>
            <person name="Albersmeier A."/>
            <person name="Kalinowski J."/>
            <person name="Ruckert C."/>
        </authorList>
    </citation>
    <scope>NUCLEOTIDE SEQUENCE</scope>
    <source>
        <strain evidence="2">CGMCC 1.15367</strain>
    </source>
</reference>
<dbReference type="RefSeq" id="WP_188909760.1">
    <property type="nucleotide sequence ID" value="NZ_BMIQ01000004.1"/>
</dbReference>
<feature type="transmembrane region" description="Helical" evidence="1">
    <location>
        <begin position="74"/>
        <end position="95"/>
    </location>
</feature>
<feature type="transmembrane region" description="Helical" evidence="1">
    <location>
        <begin position="15"/>
        <end position="37"/>
    </location>
</feature>
<evidence type="ECO:0000313" key="3">
    <source>
        <dbReference type="Proteomes" id="UP000644699"/>
    </source>
</evidence>
<reference evidence="2" key="2">
    <citation type="submission" date="2020-09" db="EMBL/GenBank/DDBJ databases">
        <authorList>
            <person name="Sun Q."/>
            <person name="Zhou Y."/>
        </authorList>
    </citation>
    <scope>NUCLEOTIDE SEQUENCE</scope>
    <source>
        <strain evidence="2">CGMCC 1.15367</strain>
    </source>
</reference>
<feature type="transmembrane region" description="Helical" evidence="1">
    <location>
        <begin position="43"/>
        <end position="62"/>
    </location>
</feature>
<accession>A0A917E668</accession>
<name>A0A917E668_9HYPH</name>
<dbReference type="Proteomes" id="UP000644699">
    <property type="component" value="Unassembled WGS sequence"/>
</dbReference>
<evidence type="ECO:0000313" key="2">
    <source>
        <dbReference type="EMBL" id="GGE08671.1"/>
    </source>
</evidence>
<keyword evidence="3" id="KW-1185">Reference proteome</keyword>
<dbReference type="EMBL" id="BMIQ01000004">
    <property type="protein sequence ID" value="GGE08671.1"/>
    <property type="molecule type" value="Genomic_DNA"/>
</dbReference>
<keyword evidence="1" id="KW-1133">Transmembrane helix</keyword>
<organism evidence="2 3">
    <name type="scientific">Aureimonas endophytica</name>
    <dbReference type="NCBI Taxonomy" id="2027858"/>
    <lineage>
        <taxon>Bacteria</taxon>
        <taxon>Pseudomonadati</taxon>
        <taxon>Pseudomonadota</taxon>
        <taxon>Alphaproteobacteria</taxon>
        <taxon>Hyphomicrobiales</taxon>
        <taxon>Aurantimonadaceae</taxon>
        <taxon>Aureimonas</taxon>
    </lineage>
</organism>
<sequence length="150" mass="16818">MVHASQSRPASPIRWALRFLGFSAALMGATGIFLHLFEDDPASLILMKLAAIPLLLLAGETINERMPLPEGRSFGWEIVAHQSLFGLVNAAWLLILMWQPDQQPARMILSFLLTWGMWPLLMGVIRILPNPAGRKDAESRQDRSEPTRHP</sequence>